<proteinExistence type="predicted"/>
<gene>
    <name evidence="2" type="ORF">SO694_00036285</name>
</gene>
<evidence type="ECO:0000313" key="2">
    <source>
        <dbReference type="EMBL" id="KAK7232920.1"/>
    </source>
</evidence>
<reference evidence="2 3" key="1">
    <citation type="submission" date="2024-03" db="EMBL/GenBank/DDBJ databases">
        <title>Aureococcus anophagefferens CCMP1851 and Kratosvirus quantuckense: Draft genome of a second virus-susceptible host strain in the model system.</title>
        <authorList>
            <person name="Chase E."/>
            <person name="Truchon A.R."/>
            <person name="Schepens W."/>
            <person name="Wilhelm S.W."/>
        </authorList>
    </citation>
    <scope>NUCLEOTIDE SEQUENCE [LARGE SCALE GENOMIC DNA]</scope>
    <source>
        <strain evidence="2 3">CCMP1851</strain>
    </source>
</reference>
<name>A0ABR1FLB2_AURAN</name>
<sequence>MSSYDEVMAESRRLAQRQIQQRNEANAAAWARAHPNTPPPRPKTRFLFFEWDAFDLFCCAPQACALHLEDPLEAAEYDDYDDYDDARAGGVLLDVEIDKRRGLGGSVHTIQLEARLEEDVPAMSPATSDLGRPRDNAKRLSGTWDDDLYDRAGGLERNLEVFVEDLDEGTRASTVALTRDAPRTPEPRHAAVDVGTPVTASRRASSTKRATKTGHEVMVLVRDPVASAGPPPVDDDAPPPPPPRLPAPGREPASREREPDAPATPAREPAPDDVHDAAGLVEELERVDGDFKRFRRLSRAYNKIKAVCKLHAKLDDKEDAFDETLEALFDGASKQERDRVRGELGLPKKGRGGAACLTASSVVGDARA</sequence>
<feature type="region of interest" description="Disordered" evidence="1">
    <location>
        <begin position="179"/>
        <end position="278"/>
    </location>
</feature>
<protein>
    <submittedName>
        <fullName evidence="2">Lysine methyltransferase</fullName>
    </submittedName>
</protein>
<dbReference type="GO" id="GO:0008168">
    <property type="term" value="F:methyltransferase activity"/>
    <property type="evidence" value="ECO:0007669"/>
    <property type="project" value="UniProtKB-KW"/>
</dbReference>
<keyword evidence="2" id="KW-0808">Transferase</keyword>
<accession>A0ABR1FLB2</accession>
<dbReference type="EMBL" id="JBBJCI010000365">
    <property type="protein sequence ID" value="KAK7232920.1"/>
    <property type="molecule type" value="Genomic_DNA"/>
</dbReference>
<keyword evidence="2" id="KW-0489">Methyltransferase</keyword>
<organism evidence="2 3">
    <name type="scientific">Aureococcus anophagefferens</name>
    <name type="common">Harmful bloom alga</name>
    <dbReference type="NCBI Taxonomy" id="44056"/>
    <lineage>
        <taxon>Eukaryota</taxon>
        <taxon>Sar</taxon>
        <taxon>Stramenopiles</taxon>
        <taxon>Ochrophyta</taxon>
        <taxon>Pelagophyceae</taxon>
        <taxon>Pelagomonadales</taxon>
        <taxon>Pelagomonadaceae</taxon>
        <taxon>Aureococcus</taxon>
    </lineage>
</organism>
<dbReference type="Proteomes" id="UP001363151">
    <property type="component" value="Unassembled WGS sequence"/>
</dbReference>
<comment type="caution">
    <text evidence="2">The sequence shown here is derived from an EMBL/GenBank/DDBJ whole genome shotgun (WGS) entry which is preliminary data.</text>
</comment>
<evidence type="ECO:0000256" key="1">
    <source>
        <dbReference type="SAM" id="MobiDB-lite"/>
    </source>
</evidence>
<evidence type="ECO:0000313" key="3">
    <source>
        <dbReference type="Proteomes" id="UP001363151"/>
    </source>
</evidence>
<keyword evidence="3" id="KW-1185">Reference proteome</keyword>
<dbReference type="GO" id="GO:0032259">
    <property type="term" value="P:methylation"/>
    <property type="evidence" value="ECO:0007669"/>
    <property type="project" value="UniProtKB-KW"/>
</dbReference>
<feature type="compositionally biased region" description="Basic and acidic residues" evidence="1">
    <location>
        <begin position="180"/>
        <end position="191"/>
    </location>
</feature>